<proteinExistence type="predicted"/>
<sequence>MLIYLARFSGKYFRRTLTISTGNAEQSSRLNIFGDPELGIHVVTLQAMENSIFTLCRYCSTVSPIVIVLRSTSTIRNAPSVVDNARNVLGFLDMKSEQPDRAAWDSSTAFFQNCLGFLDMKSEHRESAAWYSND</sequence>
<dbReference type="EMBL" id="JXJN01006618">
    <property type="status" value="NOT_ANNOTATED_CDS"/>
    <property type="molecule type" value="Genomic_DNA"/>
</dbReference>
<evidence type="ECO:0000313" key="1">
    <source>
        <dbReference type="EnsemblMetazoa" id="GPPI014562-PA"/>
    </source>
</evidence>
<keyword evidence="2" id="KW-1185">Reference proteome</keyword>
<organism evidence="1 2">
    <name type="scientific">Glossina palpalis gambiensis</name>
    <dbReference type="NCBI Taxonomy" id="67801"/>
    <lineage>
        <taxon>Eukaryota</taxon>
        <taxon>Metazoa</taxon>
        <taxon>Ecdysozoa</taxon>
        <taxon>Arthropoda</taxon>
        <taxon>Hexapoda</taxon>
        <taxon>Insecta</taxon>
        <taxon>Pterygota</taxon>
        <taxon>Neoptera</taxon>
        <taxon>Endopterygota</taxon>
        <taxon>Diptera</taxon>
        <taxon>Brachycera</taxon>
        <taxon>Muscomorpha</taxon>
        <taxon>Hippoboscoidea</taxon>
        <taxon>Glossinidae</taxon>
        <taxon>Glossina</taxon>
    </lineage>
</organism>
<reference evidence="2" key="1">
    <citation type="submission" date="2015-01" db="EMBL/GenBank/DDBJ databases">
        <authorList>
            <person name="Aksoy S."/>
            <person name="Warren W."/>
            <person name="Wilson R.K."/>
        </authorList>
    </citation>
    <scope>NUCLEOTIDE SEQUENCE [LARGE SCALE GENOMIC DNA]</scope>
    <source>
        <strain evidence="2">IAEA</strain>
    </source>
</reference>
<accession>A0A1B0B0A0</accession>
<dbReference type="AlphaFoldDB" id="A0A1B0B0A0"/>
<evidence type="ECO:0000313" key="2">
    <source>
        <dbReference type="Proteomes" id="UP000092460"/>
    </source>
</evidence>
<protein>
    <submittedName>
        <fullName evidence="1">Uncharacterized protein</fullName>
    </submittedName>
</protein>
<dbReference type="EMBL" id="JXJN01006619">
    <property type="status" value="NOT_ANNOTATED_CDS"/>
    <property type="molecule type" value="Genomic_DNA"/>
</dbReference>
<dbReference type="Proteomes" id="UP000092460">
    <property type="component" value="Unassembled WGS sequence"/>
</dbReference>
<dbReference type="EnsemblMetazoa" id="GPPI014562-RA">
    <property type="protein sequence ID" value="GPPI014562-PA"/>
    <property type="gene ID" value="GPPI014562"/>
</dbReference>
<name>A0A1B0B0A0_9MUSC</name>
<dbReference type="VEuPathDB" id="VectorBase:GPPI014562"/>
<reference evidence="1" key="2">
    <citation type="submission" date="2020-05" db="UniProtKB">
        <authorList>
            <consortium name="EnsemblMetazoa"/>
        </authorList>
    </citation>
    <scope>IDENTIFICATION</scope>
    <source>
        <strain evidence="1">IAEA</strain>
    </source>
</reference>